<protein>
    <submittedName>
        <fullName evidence="2">TrkA family potassium uptake protein</fullName>
    </submittedName>
</protein>
<dbReference type="InterPro" id="IPR050721">
    <property type="entry name" value="Trk_Ktr_HKT_K-transport"/>
</dbReference>
<dbReference type="AlphaFoldDB" id="A0AAW9K515"/>
<evidence type="ECO:0000259" key="1">
    <source>
        <dbReference type="PROSITE" id="PS51201"/>
    </source>
</evidence>
<dbReference type="InterPro" id="IPR003148">
    <property type="entry name" value="RCK_N"/>
</dbReference>
<dbReference type="GO" id="GO:0006813">
    <property type="term" value="P:potassium ion transport"/>
    <property type="evidence" value="ECO:0007669"/>
    <property type="project" value="InterPro"/>
</dbReference>
<evidence type="ECO:0000313" key="3">
    <source>
        <dbReference type="Proteomes" id="UP001288944"/>
    </source>
</evidence>
<dbReference type="SUPFAM" id="SSF51735">
    <property type="entry name" value="NAD(P)-binding Rossmann-fold domains"/>
    <property type="match status" value="1"/>
</dbReference>
<reference evidence="2" key="1">
    <citation type="submission" date="2019-11" db="EMBL/GenBank/DDBJ databases">
        <title>Characterization of Clostridium perfringens isolates from swine manure treated agricultural soils.</title>
        <authorList>
            <person name="Wushke S.T."/>
        </authorList>
    </citation>
    <scope>NUCLEOTIDE SEQUENCE</scope>
    <source>
        <strain evidence="2">X62</strain>
    </source>
</reference>
<feature type="domain" description="RCK N-terminal" evidence="1">
    <location>
        <begin position="3"/>
        <end position="61"/>
    </location>
</feature>
<dbReference type="Gene3D" id="3.40.50.720">
    <property type="entry name" value="NAD(P)-binding Rossmann-like Domain"/>
    <property type="match status" value="1"/>
</dbReference>
<feature type="non-terminal residue" evidence="2">
    <location>
        <position position="61"/>
    </location>
</feature>
<gene>
    <name evidence="2" type="ORF">GNF83_16930</name>
</gene>
<organism evidence="2 3">
    <name type="scientific">Clostridium perfringens</name>
    <dbReference type="NCBI Taxonomy" id="1502"/>
    <lineage>
        <taxon>Bacteria</taxon>
        <taxon>Bacillati</taxon>
        <taxon>Bacillota</taxon>
        <taxon>Clostridia</taxon>
        <taxon>Eubacteriales</taxon>
        <taxon>Clostridiaceae</taxon>
        <taxon>Clostridium</taxon>
    </lineage>
</organism>
<evidence type="ECO:0000313" key="2">
    <source>
        <dbReference type="EMBL" id="MDZ7542834.1"/>
    </source>
</evidence>
<dbReference type="Pfam" id="PF02254">
    <property type="entry name" value="TrkA_N"/>
    <property type="match status" value="1"/>
</dbReference>
<dbReference type="PROSITE" id="PS51201">
    <property type="entry name" value="RCK_N"/>
    <property type="match status" value="1"/>
</dbReference>
<proteinExistence type="predicted"/>
<accession>A0AAW9K515</accession>
<dbReference type="InterPro" id="IPR036291">
    <property type="entry name" value="NAD(P)-bd_dom_sf"/>
</dbReference>
<sequence>MANKHFVIIGLGRFGSSIAKTLYSLGNDVLAIDKDEDIVQEISDSVTHAVQLDATDENALR</sequence>
<dbReference type="PANTHER" id="PTHR43833:SF7">
    <property type="entry name" value="KTR SYSTEM POTASSIUM UPTAKE PROTEIN C"/>
    <property type="match status" value="1"/>
</dbReference>
<comment type="caution">
    <text evidence="2">The sequence shown here is derived from an EMBL/GenBank/DDBJ whole genome shotgun (WGS) entry which is preliminary data.</text>
</comment>
<dbReference type="Proteomes" id="UP001288944">
    <property type="component" value="Unassembled WGS sequence"/>
</dbReference>
<name>A0AAW9K515_CLOPF</name>
<dbReference type="PANTHER" id="PTHR43833">
    <property type="entry name" value="POTASSIUM CHANNEL PROTEIN 2-RELATED-RELATED"/>
    <property type="match status" value="1"/>
</dbReference>
<dbReference type="EMBL" id="WNUR01000531">
    <property type="protein sequence ID" value="MDZ7542834.1"/>
    <property type="molecule type" value="Genomic_DNA"/>
</dbReference>